<dbReference type="PANTHER" id="PTHR43591:SF110">
    <property type="entry name" value="RHODANESE DOMAIN-CONTAINING PROTEIN"/>
    <property type="match status" value="1"/>
</dbReference>
<organism evidence="2 3">
    <name type="scientific">candidate division CSSED10-310 bacterium</name>
    <dbReference type="NCBI Taxonomy" id="2855610"/>
    <lineage>
        <taxon>Bacteria</taxon>
        <taxon>Bacteria division CSSED10-310</taxon>
    </lineage>
</organism>
<dbReference type="InterPro" id="IPR013216">
    <property type="entry name" value="Methyltransf_11"/>
</dbReference>
<accession>A0ABV6YVL2</accession>
<proteinExistence type="predicted"/>
<dbReference type="CDD" id="cd02440">
    <property type="entry name" value="AdoMet_MTases"/>
    <property type="match status" value="1"/>
</dbReference>
<dbReference type="SUPFAM" id="SSF53335">
    <property type="entry name" value="S-adenosyl-L-methionine-dependent methyltransferases"/>
    <property type="match status" value="1"/>
</dbReference>
<reference evidence="2 3" key="1">
    <citation type="submission" date="2024-09" db="EMBL/GenBank/DDBJ databases">
        <title>Laminarin stimulates single cell rates of sulfate reduction while oxygen inhibits transcriptomic activity in coastal marine sediment.</title>
        <authorList>
            <person name="Lindsay M."/>
            <person name="Orcutt B."/>
            <person name="Emerson D."/>
            <person name="Stepanauskas R."/>
            <person name="D'Angelo T."/>
        </authorList>
    </citation>
    <scope>NUCLEOTIDE SEQUENCE [LARGE SCALE GENOMIC DNA]</scope>
    <source>
        <strain evidence="2">SAG AM-311-K15</strain>
    </source>
</reference>
<dbReference type="PANTHER" id="PTHR43591">
    <property type="entry name" value="METHYLTRANSFERASE"/>
    <property type="match status" value="1"/>
</dbReference>
<dbReference type="EC" id="2.1.1.222" evidence="2"/>
<gene>
    <name evidence="2" type="ORF">ACFL27_08630</name>
</gene>
<keyword evidence="2" id="KW-0808">Transferase</keyword>
<sequence>MVTSFAYRVWEKKLHNLGFKKNRSFNLLDIGCGAGYFGRYITKKHPSCQVIGGDIDEERIKLASGNAPGVHFLICDGHFLPFPDASYDVVTCFQVIEHLKCVADFVNEVNRVLKKNGIFIITTPNPCGVPAKLQGSGWPGHRFDHVSLNTPVQWKKIIGGAGFKKIDDGSTAWSGIKILRPMPFAFLNWIPNALFGYFHWYHGGTYVAIFSKI</sequence>
<dbReference type="GO" id="GO:0032259">
    <property type="term" value="P:methylation"/>
    <property type="evidence" value="ECO:0007669"/>
    <property type="project" value="UniProtKB-KW"/>
</dbReference>
<evidence type="ECO:0000313" key="3">
    <source>
        <dbReference type="Proteomes" id="UP001594351"/>
    </source>
</evidence>
<keyword evidence="2" id="KW-0489">Methyltransferase</keyword>
<name>A0ABV6YVL2_UNCC1</name>
<dbReference type="EMBL" id="JBHPBY010000085">
    <property type="protein sequence ID" value="MFC1850242.1"/>
    <property type="molecule type" value="Genomic_DNA"/>
</dbReference>
<dbReference type="InterPro" id="IPR029063">
    <property type="entry name" value="SAM-dependent_MTases_sf"/>
</dbReference>
<keyword evidence="3" id="KW-1185">Reference proteome</keyword>
<dbReference type="GO" id="GO:0102208">
    <property type="term" value="F:2-polyprenyl-6-hydroxyphenol methylase activity"/>
    <property type="evidence" value="ECO:0007669"/>
    <property type="project" value="UniProtKB-EC"/>
</dbReference>
<evidence type="ECO:0000259" key="1">
    <source>
        <dbReference type="Pfam" id="PF08241"/>
    </source>
</evidence>
<dbReference type="Proteomes" id="UP001594351">
    <property type="component" value="Unassembled WGS sequence"/>
</dbReference>
<protein>
    <submittedName>
        <fullName evidence="2">Class I SAM-dependent methyltransferase</fullName>
        <ecNumber evidence="2">2.1.1.222</ecNumber>
        <ecNumber evidence="2">2.1.1.64</ecNumber>
    </submittedName>
</protein>
<evidence type="ECO:0000313" key="2">
    <source>
        <dbReference type="EMBL" id="MFC1850242.1"/>
    </source>
</evidence>
<feature type="domain" description="Methyltransferase type 11" evidence="1">
    <location>
        <begin position="28"/>
        <end position="121"/>
    </location>
</feature>
<comment type="caution">
    <text evidence="2">The sequence shown here is derived from an EMBL/GenBank/DDBJ whole genome shotgun (WGS) entry which is preliminary data.</text>
</comment>
<dbReference type="Gene3D" id="3.40.50.150">
    <property type="entry name" value="Vaccinia Virus protein VP39"/>
    <property type="match status" value="1"/>
</dbReference>
<dbReference type="Pfam" id="PF08241">
    <property type="entry name" value="Methyltransf_11"/>
    <property type="match status" value="1"/>
</dbReference>
<dbReference type="EC" id="2.1.1.64" evidence="2"/>
<dbReference type="GO" id="GO:0061542">
    <property type="term" value="F:3-demethylubiquinol 3-O-methyltransferase activity"/>
    <property type="evidence" value="ECO:0007669"/>
    <property type="project" value="UniProtKB-EC"/>
</dbReference>